<name>A0ABP1QKS8_9HEXA</name>
<dbReference type="EMBL" id="CAXLJM020000038">
    <property type="protein sequence ID" value="CAL8107020.1"/>
    <property type="molecule type" value="Genomic_DNA"/>
</dbReference>
<evidence type="ECO:0000313" key="10">
    <source>
        <dbReference type="Proteomes" id="UP001642540"/>
    </source>
</evidence>
<dbReference type="InterPro" id="IPR029021">
    <property type="entry name" value="Prot-tyrosine_phosphatase-like"/>
</dbReference>
<evidence type="ECO:0000256" key="4">
    <source>
        <dbReference type="ARBA" id="ARBA00047761"/>
    </source>
</evidence>
<evidence type="ECO:0000256" key="6">
    <source>
        <dbReference type="RuleBase" id="RU366038"/>
    </source>
</evidence>
<dbReference type="SMART" id="SM00195">
    <property type="entry name" value="DSPc"/>
    <property type="match status" value="1"/>
</dbReference>
<dbReference type="Pfam" id="PF00782">
    <property type="entry name" value="DSPc"/>
    <property type="match status" value="1"/>
</dbReference>
<gene>
    <name evidence="9" type="ORF">ODALV1_LOCUS12548</name>
</gene>
<dbReference type="PRINTS" id="PR01908">
    <property type="entry name" value="ADSPHPHTASE"/>
</dbReference>
<dbReference type="EC" id="3.1.3.16" evidence="6"/>
<dbReference type="PROSITE" id="PS50054">
    <property type="entry name" value="TYR_PHOSPHATASE_DUAL"/>
    <property type="match status" value="1"/>
</dbReference>
<organism evidence="9 10">
    <name type="scientific">Orchesella dallaii</name>
    <dbReference type="NCBI Taxonomy" id="48710"/>
    <lineage>
        <taxon>Eukaryota</taxon>
        <taxon>Metazoa</taxon>
        <taxon>Ecdysozoa</taxon>
        <taxon>Arthropoda</taxon>
        <taxon>Hexapoda</taxon>
        <taxon>Collembola</taxon>
        <taxon>Entomobryomorpha</taxon>
        <taxon>Entomobryoidea</taxon>
        <taxon>Orchesellidae</taxon>
        <taxon>Orchesellinae</taxon>
        <taxon>Orchesella</taxon>
    </lineage>
</organism>
<dbReference type="PROSITE" id="PS50056">
    <property type="entry name" value="TYR_PHOSPHATASE_2"/>
    <property type="match status" value="1"/>
</dbReference>
<evidence type="ECO:0000259" key="7">
    <source>
        <dbReference type="PROSITE" id="PS50054"/>
    </source>
</evidence>
<comment type="catalytic activity">
    <reaction evidence="4 6">
        <text>O-phospho-L-seryl-[protein] + H2O = L-seryl-[protein] + phosphate</text>
        <dbReference type="Rhea" id="RHEA:20629"/>
        <dbReference type="Rhea" id="RHEA-COMP:9863"/>
        <dbReference type="Rhea" id="RHEA-COMP:11604"/>
        <dbReference type="ChEBI" id="CHEBI:15377"/>
        <dbReference type="ChEBI" id="CHEBI:29999"/>
        <dbReference type="ChEBI" id="CHEBI:43474"/>
        <dbReference type="ChEBI" id="CHEBI:83421"/>
        <dbReference type="EC" id="3.1.3.16"/>
    </reaction>
</comment>
<keyword evidence="3 6" id="KW-0904">Protein phosphatase</keyword>
<evidence type="ECO:0000256" key="3">
    <source>
        <dbReference type="ARBA" id="ARBA00022912"/>
    </source>
</evidence>
<protein>
    <recommendedName>
        <fullName evidence="6">Dual specificity protein phosphatase</fullName>
        <ecNumber evidence="6">3.1.3.16</ecNumber>
        <ecNumber evidence="6">3.1.3.48</ecNumber>
    </recommendedName>
</protein>
<feature type="domain" description="Tyrosine-protein phosphatase" evidence="7">
    <location>
        <begin position="65"/>
        <end position="223"/>
    </location>
</feature>
<comment type="caution">
    <text evidence="9">The sequence shown here is derived from an EMBL/GenBank/DDBJ whole genome shotgun (WGS) entry which is preliminary data.</text>
</comment>
<comment type="function">
    <text evidence="6">Dual specificity phosphatase able to dephosphorylate phosphotyrosine, phosphoserine and phosphothreonine residues, with a preference for phosphotyrosine as a substrate.</text>
</comment>
<comment type="catalytic activity">
    <reaction evidence="5 6">
        <text>O-phospho-L-threonyl-[protein] + H2O = L-threonyl-[protein] + phosphate</text>
        <dbReference type="Rhea" id="RHEA:47004"/>
        <dbReference type="Rhea" id="RHEA-COMP:11060"/>
        <dbReference type="Rhea" id="RHEA-COMP:11605"/>
        <dbReference type="ChEBI" id="CHEBI:15377"/>
        <dbReference type="ChEBI" id="CHEBI:30013"/>
        <dbReference type="ChEBI" id="CHEBI:43474"/>
        <dbReference type="ChEBI" id="CHEBI:61977"/>
        <dbReference type="EC" id="3.1.3.16"/>
    </reaction>
</comment>
<proteinExistence type="inferred from homology"/>
<dbReference type="Gene3D" id="3.90.190.10">
    <property type="entry name" value="Protein tyrosine phosphatase superfamily"/>
    <property type="match status" value="1"/>
</dbReference>
<evidence type="ECO:0000313" key="9">
    <source>
        <dbReference type="EMBL" id="CAL8107020.1"/>
    </source>
</evidence>
<keyword evidence="10" id="KW-1185">Reference proteome</keyword>
<sequence length="223" mass="25392">MNVGTRNRRKVISVYDIALNPDFLRKLEKTEVTTGLPLSVFKMSKDEMRFQVKKVLENESVSHWNHLDQVYPGIFIGDEHAAKDIDNLKRLGITHILNAAFVSSRTNCYDHGIVDTDPDWYSCREYNCEFLGIDAIDNPEFDLSQFFEDAADFIESARCSNGKVLVHCFVGLSRSAALVIVYLMIKKNMRAKDAIALIREKRAVCPNTGFVDQIIDLELQLRG</sequence>
<feature type="domain" description="Tyrosine specific protein phosphatases" evidence="8">
    <location>
        <begin position="144"/>
        <end position="202"/>
    </location>
</feature>
<dbReference type="PANTHER" id="PTHR45682">
    <property type="entry name" value="AGAP008228-PA"/>
    <property type="match status" value="1"/>
</dbReference>
<accession>A0ABP1QKS8</accession>
<evidence type="ECO:0000256" key="5">
    <source>
        <dbReference type="ARBA" id="ARBA00048336"/>
    </source>
</evidence>
<evidence type="ECO:0000256" key="1">
    <source>
        <dbReference type="ARBA" id="ARBA00008601"/>
    </source>
</evidence>
<evidence type="ECO:0000259" key="8">
    <source>
        <dbReference type="PROSITE" id="PS50056"/>
    </source>
</evidence>
<dbReference type="InterPro" id="IPR020422">
    <property type="entry name" value="TYR_PHOSPHATASE_DUAL_dom"/>
</dbReference>
<keyword evidence="2 6" id="KW-0378">Hydrolase</keyword>
<dbReference type="PROSITE" id="PS00383">
    <property type="entry name" value="TYR_PHOSPHATASE_1"/>
    <property type="match status" value="1"/>
</dbReference>
<dbReference type="InterPro" id="IPR020405">
    <property type="entry name" value="Atypical_DUSP_subfamA"/>
</dbReference>
<comment type="catalytic activity">
    <reaction evidence="6">
        <text>O-phospho-L-tyrosyl-[protein] + H2O = L-tyrosyl-[protein] + phosphate</text>
        <dbReference type="Rhea" id="RHEA:10684"/>
        <dbReference type="Rhea" id="RHEA-COMP:10136"/>
        <dbReference type="Rhea" id="RHEA-COMP:20101"/>
        <dbReference type="ChEBI" id="CHEBI:15377"/>
        <dbReference type="ChEBI" id="CHEBI:43474"/>
        <dbReference type="ChEBI" id="CHEBI:46858"/>
        <dbReference type="ChEBI" id="CHEBI:61978"/>
        <dbReference type="EC" id="3.1.3.48"/>
    </reaction>
</comment>
<reference evidence="9 10" key="1">
    <citation type="submission" date="2024-08" db="EMBL/GenBank/DDBJ databases">
        <authorList>
            <person name="Cucini C."/>
            <person name="Frati F."/>
        </authorList>
    </citation>
    <scope>NUCLEOTIDE SEQUENCE [LARGE SCALE GENOMIC DNA]</scope>
</reference>
<evidence type="ECO:0000256" key="2">
    <source>
        <dbReference type="ARBA" id="ARBA00022801"/>
    </source>
</evidence>
<dbReference type="PRINTS" id="PR01909">
    <property type="entry name" value="ADSPHPHTASEA"/>
</dbReference>
<dbReference type="InterPro" id="IPR000340">
    <property type="entry name" value="Dual-sp_phosphatase_cat-dom"/>
</dbReference>
<dbReference type="EC" id="3.1.3.48" evidence="6"/>
<dbReference type="InterPro" id="IPR016130">
    <property type="entry name" value="Tyr_Pase_AS"/>
</dbReference>
<comment type="similarity">
    <text evidence="1 6">Belongs to the protein-tyrosine phosphatase family. Non-receptor class dual specificity subfamily.</text>
</comment>
<dbReference type="PANTHER" id="PTHR45682:SF1">
    <property type="entry name" value="DUAL SPECIFICITY PROTEIN PHOSPHATASE 3"/>
    <property type="match status" value="1"/>
</dbReference>
<dbReference type="SUPFAM" id="SSF52799">
    <property type="entry name" value="(Phosphotyrosine protein) phosphatases II"/>
    <property type="match status" value="1"/>
</dbReference>
<dbReference type="Proteomes" id="UP001642540">
    <property type="component" value="Unassembled WGS sequence"/>
</dbReference>
<dbReference type="InterPro" id="IPR000387">
    <property type="entry name" value="Tyr_Pase_dom"/>
</dbReference>